<evidence type="ECO:0000256" key="5">
    <source>
        <dbReference type="PIRSR" id="PIRSR615500-1"/>
    </source>
</evidence>
<dbReference type="Proteomes" id="UP001595921">
    <property type="component" value="Unassembled WGS sequence"/>
</dbReference>
<dbReference type="EMBL" id="JBHSDS010000006">
    <property type="protein sequence ID" value="MFC4358290.1"/>
    <property type="molecule type" value="Genomic_DNA"/>
</dbReference>
<dbReference type="InterPro" id="IPR006311">
    <property type="entry name" value="TAT_signal"/>
</dbReference>
<dbReference type="InterPro" id="IPR023827">
    <property type="entry name" value="Peptidase_S8_Asp-AS"/>
</dbReference>
<feature type="active site" description="Charge relay system" evidence="5 6">
    <location>
        <position position="188"/>
    </location>
</feature>
<dbReference type="RefSeq" id="WP_267624031.1">
    <property type="nucleotide sequence ID" value="NZ_JAODIW010000008.1"/>
</dbReference>
<accession>A0ABD5PBI4</accession>
<dbReference type="PRINTS" id="PR00723">
    <property type="entry name" value="SUBTILISIN"/>
</dbReference>
<proteinExistence type="inferred from homology"/>
<protein>
    <submittedName>
        <fullName evidence="9">S8 family serine peptidase</fullName>
    </submittedName>
</protein>
<dbReference type="InterPro" id="IPR050131">
    <property type="entry name" value="Peptidase_S8_subtilisin-like"/>
</dbReference>
<dbReference type="PROSITE" id="PS00136">
    <property type="entry name" value="SUBTILASE_ASP"/>
    <property type="match status" value="1"/>
</dbReference>
<dbReference type="AlphaFoldDB" id="A0ABD5PBI4"/>
<evidence type="ECO:0000256" key="1">
    <source>
        <dbReference type="ARBA" id="ARBA00011073"/>
    </source>
</evidence>
<dbReference type="Gene3D" id="3.40.50.200">
    <property type="entry name" value="Peptidase S8/S53 domain"/>
    <property type="match status" value="1"/>
</dbReference>
<evidence type="ECO:0000256" key="3">
    <source>
        <dbReference type="ARBA" id="ARBA00022801"/>
    </source>
</evidence>
<dbReference type="InterPro" id="IPR022398">
    <property type="entry name" value="Peptidase_S8_His-AS"/>
</dbReference>
<evidence type="ECO:0000313" key="10">
    <source>
        <dbReference type="Proteomes" id="UP001595921"/>
    </source>
</evidence>
<organism evidence="9 10">
    <name type="scientific">Halobium salinum</name>
    <dbReference type="NCBI Taxonomy" id="1364940"/>
    <lineage>
        <taxon>Archaea</taxon>
        <taxon>Methanobacteriati</taxon>
        <taxon>Methanobacteriota</taxon>
        <taxon>Stenosarchaea group</taxon>
        <taxon>Halobacteria</taxon>
        <taxon>Halobacteriales</taxon>
        <taxon>Haloferacaceae</taxon>
        <taxon>Halobium</taxon>
    </lineage>
</organism>
<evidence type="ECO:0000256" key="6">
    <source>
        <dbReference type="PROSITE-ProRule" id="PRU01240"/>
    </source>
</evidence>
<comment type="similarity">
    <text evidence="1 6 7">Belongs to the peptidase S8 family.</text>
</comment>
<dbReference type="PROSITE" id="PS51318">
    <property type="entry name" value="TAT"/>
    <property type="match status" value="1"/>
</dbReference>
<feature type="active site" description="Charge relay system" evidence="5 6">
    <location>
        <position position="396"/>
    </location>
</feature>
<reference evidence="9 10" key="1">
    <citation type="journal article" date="2019" name="Int. J. Syst. Evol. Microbiol.">
        <title>The Global Catalogue of Microorganisms (GCM) 10K type strain sequencing project: providing services to taxonomists for standard genome sequencing and annotation.</title>
        <authorList>
            <consortium name="The Broad Institute Genomics Platform"/>
            <consortium name="The Broad Institute Genome Sequencing Center for Infectious Disease"/>
            <person name="Wu L."/>
            <person name="Ma J."/>
        </authorList>
    </citation>
    <scope>NUCLEOTIDE SEQUENCE [LARGE SCALE GENOMIC DNA]</scope>
    <source>
        <strain evidence="9 10">CGMCC 1.12553</strain>
    </source>
</reference>
<name>A0ABD5PBI4_9EURY</name>
<dbReference type="PROSITE" id="PS51892">
    <property type="entry name" value="SUBTILASE"/>
    <property type="match status" value="1"/>
</dbReference>
<evidence type="ECO:0000256" key="7">
    <source>
        <dbReference type="RuleBase" id="RU003355"/>
    </source>
</evidence>
<dbReference type="InterPro" id="IPR023828">
    <property type="entry name" value="Peptidase_S8_Ser-AS"/>
</dbReference>
<evidence type="ECO:0000256" key="4">
    <source>
        <dbReference type="ARBA" id="ARBA00022825"/>
    </source>
</evidence>
<feature type="domain" description="Peptidase S8/S53" evidence="8">
    <location>
        <begin position="135"/>
        <end position="430"/>
    </location>
</feature>
<sequence length="474" mass="49536">MEEQTGISRRTTLKTLGAVGVLGAAGMSGTATAESGSLLDDAFDLATSALQESLVVFDSNDDVDRLGELDLANGYHGFEVLPVGYTELSTDQLTTVADWEEVRFVRKNVELEYYNDDAADVTGADQVQANEGYTGENVHTAVIDSGIDGAHPDHQENLVHNYRWVGNPLGEPTLWVDAGPLDTDDNGHGTHCSGTVAGDGSASDGEFEGMAPDADLTVYSAGLTLLVVKPVAAYDHLLARVRDGETDVQVVSNSYGSSNGEDFNPDGPLNVATWEAFERDLLSVFAAGNSGPGTGTLNQYAKAPNVLGVAATNDEKAVTGFSSRGRQDANYDRAAALSNLRSYRDTGSASGTLGIYRPGVGAPGNAIVSTMNPADPLAASSSDDGRLYYATISGTSMACPAVAGIATLAYDAYNRNNSGTPAPEDVIYTVEAEAEKALSSYTPYNVGSGFVDATSLVSRAETGDWAAYSEVTLP</sequence>
<dbReference type="PROSITE" id="PS00137">
    <property type="entry name" value="SUBTILASE_HIS"/>
    <property type="match status" value="1"/>
</dbReference>
<evidence type="ECO:0000313" key="9">
    <source>
        <dbReference type="EMBL" id="MFC4358290.1"/>
    </source>
</evidence>
<evidence type="ECO:0000256" key="2">
    <source>
        <dbReference type="ARBA" id="ARBA00022670"/>
    </source>
</evidence>
<dbReference type="GO" id="GO:0006508">
    <property type="term" value="P:proteolysis"/>
    <property type="evidence" value="ECO:0007669"/>
    <property type="project" value="UniProtKB-KW"/>
</dbReference>
<evidence type="ECO:0000259" key="8">
    <source>
        <dbReference type="Pfam" id="PF00082"/>
    </source>
</evidence>
<dbReference type="PANTHER" id="PTHR43806">
    <property type="entry name" value="PEPTIDASE S8"/>
    <property type="match status" value="1"/>
</dbReference>
<dbReference type="InterPro" id="IPR000209">
    <property type="entry name" value="Peptidase_S8/S53_dom"/>
</dbReference>
<keyword evidence="4 6" id="KW-0720">Serine protease</keyword>
<dbReference type="Pfam" id="PF00082">
    <property type="entry name" value="Peptidase_S8"/>
    <property type="match status" value="1"/>
</dbReference>
<comment type="caution">
    <text evidence="9">The sequence shown here is derived from an EMBL/GenBank/DDBJ whole genome shotgun (WGS) entry which is preliminary data.</text>
</comment>
<dbReference type="GO" id="GO:0004252">
    <property type="term" value="F:serine-type endopeptidase activity"/>
    <property type="evidence" value="ECO:0007669"/>
    <property type="project" value="UniProtKB-UniRule"/>
</dbReference>
<dbReference type="PROSITE" id="PS00138">
    <property type="entry name" value="SUBTILASE_SER"/>
    <property type="match status" value="1"/>
</dbReference>
<dbReference type="InterPro" id="IPR036852">
    <property type="entry name" value="Peptidase_S8/S53_dom_sf"/>
</dbReference>
<dbReference type="InterPro" id="IPR015500">
    <property type="entry name" value="Peptidase_S8_subtilisin-rel"/>
</dbReference>
<feature type="active site" description="Charge relay system" evidence="5 6">
    <location>
        <position position="144"/>
    </location>
</feature>
<keyword evidence="10" id="KW-1185">Reference proteome</keyword>
<dbReference type="PANTHER" id="PTHR43806:SF11">
    <property type="entry name" value="CEREVISIN-RELATED"/>
    <property type="match status" value="1"/>
</dbReference>
<keyword evidence="3 6" id="KW-0378">Hydrolase</keyword>
<gene>
    <name evidence="9" type="ORF">ACFO0N_10065</name>
</gene>
<keyword evidence="2 6" id="KW-0645">Protease</keyword>
<dbReference type="SUPFAM" id="SSF52743">
    <property type="entry name" value="Subtilisin-like"/>
    <property type="match status" value="1"/>
</dbReference>